<dbReference type="Proteomes" id="UP001330184">
    <property type="component" value="Chromosome"/>
</dbReference>
<evidence type="ECO:0000313" key="2">
    <source>
        <dbReference type="Proteomes" id="UP001330184"/>
    </source>
</evidence>
<dbReference type="Gene3D" id="1.10.150.280">
    <property type="entry name" value="AF1531-like domain"/>
    <property type="match status" value="2"/>
</dbReference>
<dbReference type="PANTHER" id="PTHR21180">
    <property type="entry name" value="ENDONUCLEASE/EXONUCLEASE/PHOSPHATASE FAMILY DOMAIN-CONTAINING PROTEIN 1"/>
    <property type="match status" value="1"/>
</dbReference>
<proteinExistence type="predicted"/>
<evidence type="ECO:0000313" key="1">
    <source>
        <dbReference type="EMBL" id="BDW91532.1"/>
    </source>
</evidence>
<dbReference type="InterPro" id="IPR010994">
    <property type="entry name" value="RuvA_2-like"/>
</dbReference>
<name>A0AA48KK33_9FLAO</name>
<accession>A0AA48KK33</accession>
<organism evidence="1 2">
    <name type="scientific">Flagellimonas marinaquae</name>
    <dbReference type="NCBI Taxonomy" id="254955"/>
    <lineage>
        <taxon>Bacteria</taxon>
        <taxon>Pseudomonadati</taxon>
        <taxon>Bacteroidota</taxon>
        <taxon>Flavobacteriia</taxon>
        <taxon>Flavobacteriales</taxon>
        <taxon>Flavobacteriaceae</taxon>
        <taxon>Flagellimonas</taxon>
    </lineage>
</organism>
<dbReference type="InterPro" id="IPR051675">
    <property type="entry name" value="Endo/Exo/Phosphatase_dom_1"/>
</dbReference>
<evidence type="ECO:0008006" key="3">
    <source>
        <dbReference type="Google" id="ProtNLM"/>
    </source>
</evidence>
<dbReference type="Pfam" id="PF12836">
    <property type="entry name" value="HHH_3"/>
    <property type="match status" value="2"/>
</dbReference>
<dbReference type="RefSeq" id="WP_224837684.1">
    <property type="nucleotide sequence ID" value="NZ_AP027268.1"/>
</dbReference>
<reference evidence="1 2" key="1">
    <citation type="submission" date="2023-01" db="EMBL/GenBank/DDBJ databases">
        <title>Complete genome sequence of Muricauda aquimarina strain IFOP_LL357.</title>
        <authorList>
            <person name="Gajardo G."/>
            <person name="Ueki S."/>
            <person name="Maruyama F."/>
        </authorList>
    </citation>
    <scope>NUCLEOTIDE SEQUENCE [LARGE SCALE GENOMIC DNA]</scope>
    <source>
        <strain evidence="1 2">IFOP_LL357</strain>
    </source>
</reference>
<dbReference type="EMBL" id="AP027268">
    <property type="protein sequence ID" value="BDW91532.1"/>
    <property type="molecule type" value="Genomic_DNA"/>
</dbReference>
<dbReference type="AlphaFoldDB" id="A0AA48KK33"/>
<dbReference type="SUPFAM" id="SSF47781">
    <property type="entry name" value="RuvA domain 2-like"/>
    <property type="match status" value="2"/>
</dbReference>
<sequence length="285" mass="32766">MRKQSHFRFNKQERSGIFFFLLVVLVLQLVSFLLRANPSRLRSSLALNLEEQKTMDSLIVEKQRRGATKMYPFNPNYISDHKGYILGLSIEELDRLSAFRKKGKFVNSSEEFQVVTQVSDSLLGILSPYFQFPDWKKHNQIQKKVLSKPKNRVQVKDLNAASAMDLMSVYGIGETLSNRIIKFRDRLGGFLANEQLYDVYGLKPEVVEETLRAFQVLEVPEVKKINLNTASAKELSQLIYIRSGLAAQIVANREKNGLFKTFEELTYVDGFPTEKLDRIALYLSL</sequence>
<protein>
    <recommendedName>
        <fullName evidence="3">Helix-hairpin-helix domain-containing protein</fullName>
    </recommendedName>
</protein>
<keyword evidence="2" id="KW-1185">Reference proteome</keyword>
<dbReference type="PANTHER" id="PTHR21180:SF32">
    <property type="entry name" value="ENDONUCLEASE_EXONUCLEASE_PHOSPHATASE FAMILY DOMAIN-CONTAINING PROTEIN 1"/>
    <property type="match status" value="1"/>
</dbReference>
<gene>
    <name evidence="1" type="ORF">MACH07_03640</name>
</gene>